<keyword evidence="1" id="KW-0233">DNA recombination</keyword>
<dbReference type="InterPro" id="IPR013762">
    <property type="entry name" value="Integrase-like_cat_sf"/>
</dbReference>
<evidence type="ECO:0000313" key="2">
    <source>
        <dbReference type="EnsemblMetazoa" id="Aqu2.1.39040_001"/>
    </source>
</evidence>
<dbReference type="GO" id="GO:0015074">
    <property type="term" value="P:DNA integration"/>
    <property type="evidence" value="ECO:0007669"/>
    <property type="project" value="InterPro"/>
</dbReference>
<dbReference type="SUPFAM" id="SSF56349">
    <property type="entry name" value="DNA breaking-rejoining enzymes"/>
    <property type="match status" value="1"/>
</dbReference>
<proteinExistence type="predicted"/>
<dbReference type="AlphaFoldDB" id="A0A1X7VFF2"/>
<dbReference type="InterPro" id="IPR011010">
    <property type="entry name" value="DNA_brk_join_enz"/>
</dbReference>
<name>A0A1X7VFF2_AMPQE</name>
<protein>
    <submittedName>
        <fullName evidence="2">Uncharacterized protein</fullName>
    </submittedName>
</protein>
<accession>A0A1X7VFF2</accession>
<reference evidence="2" key="1">
    <citation type="submission" date="2017-05" db="UniProtKB">
        <authorList>
            <consortium name="EnsemblMetazoa"/>
        </authorList>
    </citation>
    <scope>IDENTIFICATION</scope>
</reference>
<sequence length="88" mass="9668">MCKDAGISFEDKSNHSLRATSATRMMDAGLQEKVIMDGTGHHSLDGLKPYARVTDLQQQQVSEVLAKRDFGEGCQKLQDSMNGIVINN</sequence>
<dbReference type="GO" id="GO:0003677">
    <property type="term" value="F:DNA binding"/>
    <property type="evidence" value="ECO:0007669"/>
    <property type="project" value="InterPro"/>
</dbReference>
<dbReference type="InParanoid" id="A0A1X7VFF2"/>
<dbReference type="EnsemblMetazoa" id="Aqu2.1.39040_001">
    <property type="protein sequence ID" value="Aqu2.1.39040_001"/>
    <property type="gene ID" value="Aqu2.1.39040"/>
</dbReference>
<dbReference type="Gene3D" id="1.10.443.10">
    <property type="entry name" value="Intergrase catalytic core"/>
    <property type="match status" value="1"/>
</dbReference>
<dbReference type="GO" id="GO:0006310">
    <property type="term" value="P:DNA recombination"/>
    <property type="evidence" value="ECO:0007669"/>
    <property type="project" value="UniProtKB-KW"/>
</dbReference>
<organism evidence="2">
    <name type="scientific">Amphimedon queenslandica</name>
    <name type="common">Sponge</name>
    <dbReference type="NCBI Taxonomy" id="400682"/>
    <lineage>
        <taxon>Eukaryota</taxon>
        <taxon>Metazoa</taxon>
        <taxon>Porifera</taxon>
        <taxon>Demospongiae</taxon>
        <taxon>Heteroscleromorpha</taxon>
        <taxon>Haplosclerida</taxon>
        <taxon>Niphatidae</taxon>
        <taxon>Amphimedon</taxon>
    </lineage>
</organism>
<evidence type="ECO:0000256" key="1">
    <source>
        <dbReference type="ARBA" id="ARBA00023172"/>
    </source>
</evidence>